<feature type="region of interest" description="Disordered" evidence="6">
    <location>
        <begin position="111"/>
        <end position="143"/>
    </location>
</feature>
<comment type="similarity">
    <text evidence="1">Belongs to the sigma-70 factor family. ECF subfamily.</text>
</comment>
<evidence type="ECO:0000256" key="5">
    <source>
        <dbReference type="ARBA" id="ARBA00023163"/>
    </source>
</evidence>
<keyword evidence="5" id="KW-0804">Transcription</keyword>
<dbReference type="GO" id="GO:0006352">
    <property type="term" value="P:DNA-templated transcription initiation"/>
    <property type="evidence" value="ECO:0007669"/>
    <property type="project" value="InterPro"/>
</dbReference>
<feature type="domain" description="RNA polymerase sigma-70 region 2" evidence="7">
    <location>
        <begin position="42"/>
        <end position="108"/>
    </location>
</feature>
<dbReference type="Gene3D" id="1.10.10.10">
    <property type="entry name" value="Winged helix-like DNA-binding domain superfamily/Winged helix DNA-binding domain"/>
    <property type="match status" value="1"/>
</dbReference>
<feature type="domain" description="RNA polymerase sigma factor 70 region 4 type 2" evidence="8">
    <location>
        <begin position="149"/>
        <end position="201"/>
    </location>
</feature>
<dbReference type="PANTHER" id="PTHR43133:SF8">
    <property type="entry name" value="RNA POLYMERASE SIGMA FACTOR HI_1459-RELATED"/>
    <property type="match status" value="1"/>
</dbReference>
<evidence type="ECO:0000256" key="2">
    <source>
        <dbReference type="ARBA" id="ARBA00023015"/>
    </source>
</evidence>
<dbReference type="InterPro" id="IPR007627">
    <property type="entry name" value="RNA_pol_sigma70_r2"/>
</dbReference>
<reference evidence="9" key="1">
    <citation type="journal article" date="2014" name="Int. J. Syst. Evol. Microbiol.">
        <title>Complete genome sequence of Corynebacterium casei LMG S-19264T (=DSM 44701T), isolated from a smear-ripened cheese.</title>
        <authorList>
            <consortium name="US DOE Joint Genome Institute (JGI-PGF)"/>
            <person name="Walter F."/>
            <person name="Albersmeier A."/>
            <person name="Kalinowski J."/>
            <person name="Ruckert C."/>
        </authorList>
    </citation>
    <scope>NUCLEOTIDE SEQUENCE</scope>
    <source>
        <strain evidence="9">NBRC 110071</strain>
    </source>
</reference>
<evidence type="ECO:0000256" key="4">
    <source>
        <dbReference type="ARBA" id="ARBA00023125"/>
    </source>
</evidence>
<proteinExistence type="inferred from homology"/>
<protein>
    <submittedName>
        <fullName evidence="9">RNA polymerase subunit sigma-24</fullName>
    </submittedName>
</protein>
<dbReference type="GO" id="GO:0003677">
    <property type="term" value="F:DNA binding"/>
    <property type="evidence" value="ECO:0007669"/>
    <property type="project" value="UniProtKB-KW"/>
</dbReference>
<dbReference type="RefSeq" id="WP_284381847.1">
    <property type="nucleotide sequence ID" value="NZ_BSNM01000015.1"/>
</dbReference>
<evidence type="ECO:0000313" key="9">
    <source>
        <dbReference type="EMBL" id="GLQ32015.1"/>
    </source>
</evidence>
<keyword evidence="3" id="KW-0731">Sigma factor</keyword>
<dbReference type="NCBIfam" id="TIGR02937">
    <property type="entry name" value="sigma70-ECF"/>
    <property type="match status" value="1"/>
</dbReference>
<dbReference type="Pfam" id="PF08281">
    <property type="entry name" value="Sigma70_r4_2"/>
    <property type="match status" value="1"/>
</dbReference>
<evidence type="ECO:0000259" key="8">
    <source>
        <dbReference type="Pfam" id="PF08281"/>
    </source>
</evidence>
<dbReference type="InterPro" id="IPR014284">
    <property type="entry name" value="RNA_pol_sigma-70_dom"/>
</dbReference>
<organism evidence="9 10">
    <name type="scientific">Litoribrevibacter albus</name>
    <dbReference type="NCBI Taxonomy" id="1473156"/>
    <lineage>
        <taxon>Bacteria</taxon>
        <taxon>Pseudomonadati</taxon>
        <taxon>Pseudomonadota</taxon>
        <taxon>Gammaproteobacteria</taxon>
        <taxon>Oceanospirillales</taxon>
        <taxon>Oceanospirillaceae</taxon>
        <taxon>Litoribrevibacter</taxon>
    </lineage>
</organism>
<comment type="caution">
    <text evidence="9">The sequence shown here is derived from an EMBL/GenBank/DDBJ whole genome shotgun (WGS) entry which is preliminary data.</text>
</comment>
<dbReference type="Pfam" id="PF04542">
    <property type="entry name" value="Sigma70_r2"/>
    <property type="match status" value="1"/>
</dbReference>
<dbReference type="InterPro" id="IPR036388">
    <property type="entry name" value="WH-like_DNA-bd_sf"/>
</dbReference>
<feature type="region of interest" description="Disordered" evidence="6">
    <location>
        <begin position="1"/>
        <end position="22"/>
    </location>
</feature>
<dbReference type="EMBL" id="BSNM01000015">
    <property type="protein sequence ID" value="GLQ32015.1"/>
    <property type="molecule type" value="Genomic_DNA"/>
</dbReference>
<evidence type="ECO:0000256" key="1">
    <source>
        <dbReference type="ARBA" id="ARBA00010641"/>
    </source>
</evidence>
<evidence type="ECO:0000256" key="3">
    <source>
        <dbReference type="ARBA" id="ARBA00023082"/>
    </source>
</evidence>
<evidence type="ECO:0000313" key="10">
    <source>
        <dbReference type="Proteomes" id="UP001161389"/>
    </source>
</evidence>
<keyword evidence="10" id="KW-1185">Reference proteome</keyword>
<feature type="compositionally biased region" description="Polar residues" evidence="6">
    <location>
        <begin position="125"/>
        <end position="135"/>
    </location>
</feature>
<dbReference type="SUPFAM" id="SSF88659">
    <property type="entry name" value="Sigma3 and sigma4 domains of RNA polymerase sigma factors"/>
    <property type="match status" value="1"/>
</dbReference>
<evidence type="ECO:0000256" key="6">
    <source>
        <dbReference type="SAM" id="MobiDB-lite"/>
    </source>
</evidence>
<gene>
    <name evidence="9" type="ORF">GCM10007876_24940</name>
</gene>
<dbReference type="InterPro" id="IPR039425">
    <property type="entry name" value="RNA_pol_sigma-70-like"/>
</dbReference>
<accession>A0AA37SC42</accession>
<reference evidence="9" key="2">
    <citation type="submission" date="2023-01" db="EMBL/GenBank/DDBJ databases">
        <title>Draft genome sequence of Litoribrevibacter albus strain NBRC 110071.</title>
        <authorList>
            <person name="Sun Q."/>
            <person name="Mori K."/>
        </authorList>
    </citation>
    <scope>NUCLEOTIDE SEQUENCE</scope>
    <source>
        <strain evidence="9">NBRC 110071</strain>
    </source>
</reference>
<dbReference type="PANTHER" id="PTHR43133">
    <property type="entry name" value="RNA POLYMERASE ECF-TYPE SIGMA FACTO"/>
    <property type="match status" value="1"/>
</dbReference>
<dbReference type="GO" id="GO:0016987">
    <property type="term" value="F:sigma factor activity"/>
    <property type="evidence" value="ECO:0007669"/>
    <property type="project" value="UniProtKB-KW"/>
</dbReference>
<dbReference type="Proteomes" id="UP001161389">
    <property type="component" value="Unassembled WGS sequence"/>
</dbReference>
<keyword evidence="4" id="KW-0238">DNA-binding</keyword>
<dbReference type="InterPro" id="IPR013324">
    <property type="entry name" value="RNA_pol_sigma_r3/r4-like"/>
</dbReference>
<dbReference type="CDD" id="cd06171">
    <property type="entry name" value="Sigma70_r4"/>
    <property type="match status" value="1"/>
</dbReference>
<sequence>MDVNESPEPEWGADVNSKQDETSDEQLMIAYQQGDLKAFERLYERHKGSLYRYFCRQIQDVSLAQDLYQELWSRIIKSSERYQVTAKWTTWVYTVAHNLVIDHVRAARPVESWEENGEPEHPQENTHQASSTSSLGRPEQEEMNRQLSEQLKGCIRKLPQAQQEVFLLNEETDLSLAMIADVVAISLEAAKSRLRYARAQLKQCLADYWAAMTASGGDHD</sequence>
<name>A0AA37SC42_9GAMM</name>
<keyword evidence="2" id="KW-0805">Transcription regulation</keyword>
<dbReference type="InterPro" id="IPR013325">
    <property type="entry name" value="RNA_pol_sigma_r2"/>
</dbReference>
<dbReference type="InterPro" id="IPR013249">
    <property type="entry name" value="RNA_pol_sigma70_r4_t2"/>
</dbReference>
<dbReference type="AlphaFoldDB" id="A0AA37SC42"/>
<dbReference type="SUPFAM" id="SSF88946">
    <property type="entry name" value="Sigma2 domain of RNA polymerase sigma factors"/>
    <property type="match status" value="1"/>
</dbReference>
<evidence type="ECO:0000259" key="7">
    <source>
        <dbReference type="Pfam" id="PF04542"/>
    </source>
</evidence>
<dbReference type="Gene3D" id="1.10.1740.10">
    <property type="match status" value="1"/>
</dbReference>